<feature type="transmembrane region" description="Helical" evidence="6">
    <location>
        <begin position="43"/>
        <end position="65"/>
    </location>
</feature>
<dbReference type="AlphaFoldDB" id="W1NQB0"/>
<keyword evidence="4 6" id="KW-1133">Transmembrane helix</keyword>
<keyword evidence="3 6" id="KW-0812">Transmembrane</keyword>
<dbReference type="eggNOG" id="ENOG502QUE2">
    <property type="taxonomic scope" value="Eukaryota"/>
</dbReference>
<reference evidence="8" key="1">
    <citation type="journal article" date="2013" name="Science">
        <title>The Amborella genome and the evolution of flowering plants.</title>
        <authorList>
            <consortium name="Amborella Genome Project"/>
        </authorList>
    </citation>
    <scope>NUCLEOTIDE SEQUENCE [LARGE SCALE GENOMIC DNA]</scope>
</reference>
<evidence type="ECO:0000256" key="3">
    <source>
        <dbReference type="ARBA" id="ARBA00022692"/>
    </source>
</evidence>
<evidence type="ECO:0000256" key="5">
    <source>
        <dbReference type="ARBA" id="ARBA00023136"/>
    </source>
</evidence>
<protein>
    <recommendedName>
        <fullName evidence="9">Tetraspanin</fullName>
    </recommendedName>
</protein>
<accession>W1NQB0</accession>
<dbReference type="EMBL" id="KI395058">
    <property type="protein sequence ID" value="ERM99096.1"/>
    <property type="molecule type" value="Genomic_DNA"/>
</dbReference>
<evidence type="ECO:0000256" key="1">
    <source>
        <dbReference type="ARBA" id="ARBA00004141"/>
    </source>
</evidence>
<dbReference type="GO" id="GO:0009506">
    <property type="term" value="C:plasmodesma"/>
    <property type="evidence" value="ECO:0000318"/>
    <property type="project" value="GO_Central"/>
</dbReference>
<evidence type="ECO:0000313" key="8">
    <source>
        <dbReference type="Proteomes" id="UP000017836"/>
    </source>
</evidence>
<gene>
    <name evidence="7" type="ORF">AMTR_s00101p00124120</name>
</gene>
<name>W1NQB0_AMBTC</name>
<dbReference type="GO" id="GO:0005886">
    <property type="term" value="C:plasma membrane"/>
    <property type="evidence" value="ECO:0000318"/>
    <property type="project" value="GO_Central"/>
</dbReference>
<organism evidence="7 8">
    <name type="scientific">Amborella trichopoda</name>
    <dbReference type="NCBI Taxonomy" id="13333"/>
    <lineage>
        <taxon>Eukaryota</taxon>
        <taxon>Viridiplantae</taxon>
        <taxon>Streptophyta</taxon>
        <taxon>Embryophyta</taxon>
        <taxon>Tracheophyta</taxon>
        <taxon>Spermatophyta</taxon>
        <taxon>Magnoliopsida</taxon>
        <taxon>Amborellales</taxon>
        <taxon>Amborellaceae</taxon>
        <taxon>Amborella</taxon>
    </lineage>
</organism>
<evidence type="ECO:0008006" key="9">
    <source>
        <dbReference type="Google" id="ProtNLM"/>
    </source>
</evidence>
<feature type="transmembrane region" description="Helical" evidence="6">
    <location>
        <begin position="71"/>
        <end position="95"/>
    </location>
</feature>
<comment type="subcellular location">
    <subcellularLocation>
        <location evidence="1">Membrane</location>
        <topology evidence="1">Multi-pass membrane protein</topology>
    </subcellularLocation>
</comment>
<proteinExistence type="inferred from homology"/>
<dbReference type="GO" id="GO:0009734">
    <property type="term" value="P:auxin-activated signaling pathway"/>
    <property type="evidence" value="ECO:0007669"/>
    <property type="project" value="InterPro"/>
</dbReference>
<dbReference type="PANTHER" id="PTHR32191">
    <property type="entry name" value="TETRASPANIN-8-RELATED"/>
    <property type="match status" value="1"/>
</dbReference>
<evidence type="ECO:0000313" key="7">
    <source>
        <dbReference type="EMBL" id="ERM99096.1"/>
    </source>
</evidence>
<sequence>MAVSNNITAGLNFVALLSSIAIIASGVWLASRQDNECIRLVRWPIILIGLLIFLVSLAGFVGAFWRVQCLLAVYLVAMIILIVLLLSFVVFAFVVTGPSGAYPISGRAYDEYRLQGYSAWLRHYVADNGNWNRVRACLGGSTACSGLPLKYLSFQDFIAAHLTPLQVFPARGTSFSLLPSGKREIDSVAGSSDGLLLFSLIIPPSERQLAAHLFLIH</sequence>
<comment type="similarity">
    <text evidence="2">Belongs to the tetraspanin (TM4SF) family.</text>
</comment>
<dbReference type="Gramene" id="ERM99096">
    <property type="protein sequence ID" value="ERM99096"/>
    <property type="gene ID" value="AMTR_s00101p00124120"/>
</dbReference>
<dbReference type="OMA" id="WINPTHA"/>
<evidence type="ECO:0000256" key="2">
    <source>
        <dbReference type="ARBA" id="ARBA00006840"/>
    </source>
</evidence>
<dbReference type="PRINTS" id="PR00259">
    <property type="entry name" value="TMFOUR"/>
</dbReference>
<dbReference type="Pfam" id="PF00335">
    <property type="entry name" value="Tetraspanin"/>
    <property type="match status" value="1"/>
</dbReference>
<keyword evidence="5 6" id="KW-0472">Membrane</keyword>
<feature type="transmembrane region" description="Helical" evidence="6">
    <location>
        <begin position="12"/>
        <end position="31"/>
    </location>
</feature>
<keyword evidence="8" id="KW-1185">Reference proteome</keyword>
<dbReference type="Proteomes" id="UP000017836">
    <property type="component" value="Unassembled WGS sequence"/>
</dbReference>
<dbReference type="InterPro" id="IPR018499">
    <property type="entry name" value="Tetraspanin/Peripherin"/>
</dbReference>
<dbReference type="HOGENOM" id="CLU_066970_2_0_1"/>
<dbReference type="InterPro" id="IPR044991">
    <property type="entry name" value="TET_plant"/>
</dbReference>
<evidence type="ECO:0000256" key="4">
    <source>
        <dbReference type="ARBA" id="ARBA00022989"/>
    </source>
</evidence>
<evidence type="ECO:0000256" key="6">
    <source>
        <dbReference type="SAM" id="Phobius"/>
    </source>
</evidence>